<evidence type="ECO:0000313" key="1">
    <source>
        <dbReference type="EMBL" id="WPX73059.1"/>
    </source>
</evidence>
<proteinExistence type="predicted"/>
<organism evidence="1 2">
    <name type="scientific">Blautia producta</name>
    <dbReference type="NCBI Taxonomy" id="33035"/>
    <lineage>
        <taxon>Bacteria</taxon>
        <taxon>Bacillati</taxon>
        <taxon>Bacillota</taxon>
        <taxon>Clostridia</taxon>
        <taxon>Lachnospirales</taxon>
        <taxon>Lachnospiraceae</taxon>
        <taxon>Blautia</taxon>
    </lineage>
</organism>
<dbReference type="EMBL" id="CP136422">
    <property type="protein sequence ID" value="WPX73059.1"/>
    <property type="molecule type" value="Genomic_DNA"/>
</dbReference>
<keyword evidence="2" id="KW-1185">Reference proteome</keyword>
<protein>
    <submittedName>
        <fullName evidence="1">Uncharacterized protein</fullName>
    </submittedName>
</protein>
<dbReference type="Proteomes" id="UP001325248">
    <property type="component" value="Chromosome"/>
</dbReference>
<gene>
    <name evidence="1" type="ORF">BLCOC_14000</name>
</gene>
<sequence>MDMVREKMVMKKLYESLAFIMERFNAGEMICSTPDSEFCKRFLQEAKGAPDDNPGRRWGIISDKP</sequence>
<reference evidence="1" key="1">
    <citation type="submission" date="2023-10" db="EMBL/GenBank/DDBJ databases">
        <title>Genome sequence of Blautia coccoides DSM 935.</title>
        <authorList>
            <person name="Boeer T."/>
            <person name="Bengelsdorf F.R."/>
            <person name="Daniel R."/>
            <person name="Poehlein A."/>
        </authorList>
    </citation>
    <scope>NUCLEOTIDE SEQUENCE [LARGE SCALE GENOMIC DNA]</scope>
    <source>
        <strain evidence="1">DSM 935</strain>
    </source>
</reference>
<name>A0ABZ0U768_9FIRM</name>
<accession>A0ABZ0U768</accession>
<evidence type="ECO:0000313" key="2">
    <source>
        <dbReference type="Proteomes" id="UP001325248"/>
    </source>
</evidence>